<reference evidence="5 6" key="1">
    <citation type="journal article" date="2022" name="Allergy">
        <title>Genome assembly and annotation of Periplaneta americana reveal a comprehensive cockroach allergen profile.</title>
        <authorList>
            <person name="Wang L."/>
            <person name="Xiong Q."/>
            <person name="Saelim N."/>
            <person name="Wang L."/>
            <person name="Nong W."/>
            <person name="Wan A.T."/>
            <person name="Shi M."/>
            <person name="Liu X."/>
            <person name="Cao Q."/>
            <person name="Hui J.H.L."/>
            <person name="Sookrung N."/>
            <person name="Leung T.F."/>
            <person name="Tungtrongchitr A."/>
            <person name="Tsui S.K.W."/>
        </authorList>
    </citation>
    <scope>NUCLEOTIDE SEQUENCE [LARGE SCALE GENOMIC DNA]</scope>
    <source>
        <strain evidence="5">PWHHKU_190912</strain>
    </source>
</reference>
<comment type="similarity">
    <text evidence="1 2">Belongs to the NPR3 family.</text>
</comment>
<dbReference type="InterPro" id="IPR005365">
    <property type="entry name" value="Npr3"/>
</dbReference>
<dbReference type="Pfam" id="PF03666">
    <property type="entry name" value="NPR3"/>
    <property type="match status" value="2"/>
</dbReference>
<dbReference type="PANTHER" id="PTHR13153">
    <property type="entry name" value="CGTHBA PROTEIN -14 GENE PROTEIN"/>
    <property type="match status" value="1"/>
</dbReference>
<sequence length="670" mass="75133">MDQSFTSMAGNGTFSVAELLKTPTSIGDLALEVLPLFLGSTMWWGILWNEAIVAVHSVARVLVPRNVVMEPNPLSIILVKSDSKGDRLLFRYPYAADARKEGGPQSRRRNPYALAVKEDLLQTPPPQTSNICKGRLTGFSDEVLSTLFAVKPELCERKFELKVNDVRFVGHPTLLSDSIILTNIVFALHATASHSIVKCYYDLSKRLGVALRHEERRCSYLSQETKTMVMAHDEVAARPEESQADNADTPFDLILQRSTLARNLKAVYDDLMSTGIVHVRVNRWIEVSFCLPQKVHQFHKKDFIIEPESIHRCLQSLRPYHGLLLLVESNELLDQLPPDVSPALVRLIRMYSPVKSLQTLAADADLTLSQVFQLAGHLLYWAKATVIFPLCESNVYVIAPDAPTHINSPLVERFSEHFTGMNLLQMMSDFSLPTSISQKMNPLNHPQHQSQLVQIIVWMLQHRLLLQLHTYVYFMPTANGPSLPQDGLGRQHSHSLHHSSTRDGSYQSTPDEQLSISVGGLMGGRAPSESDLSSNISDDVLVTPGNKLNGLPVQTSSSLVSTDNEVSFVNVMEEEKSSLVREELLADFSDEERAAILKIPAAANPEDLHLLARLCRQGYLRGCHHLEEIMYLENIRRSQLLQLLDKFRDVLVTCETEDPAIAMFYSHSYS</sequence>
<comment type="subcellular location">
    <subcellularLocation>
        <location evidence="2">Lysosome</location>
    </subcellularLocation>
</comment>
<evidence type="ECO:0000259" key="4">
    <source>
        <dbReference type="Pfam" id="PF24064"/>
    </source>
</evidence>
<dbReference type="InterPro" id="IPR056603">
    <property type="entry name" value="HTH_NPRL3"/>
</dbReference>
<evidence type="ECO:0000313" key="5">
    <source>
        <dbReference type="EMBL" id="KAJ4452303.1"/>
    </source>
</evidence>
<keyword evidence="2" id="KW-0732">Signal</keyword>
<evidence type="ECO:0000256" key="2">
    <source>
        <dbReference type="RuleBase" id="RU368069"/>
    </source>
</evidence>
<comment type="caution">
    <text evidence="5">The sequence shown here is derived from an EMBL/GenBank/DDBJ whole genome shotgun (WGS) entry which is preliminary data.</text>
</comment>
<comment type="function">
    <text evidence="2">As a component of the GATOR1 complex functions as an inhibitor of the amino acid-sensing branch of the TORC1 pathway.</text>
</comment>
<gene>
    <name evidence="5" type="ORF">ANN_03823</name>
</gene>
<evidence type="ECO:0000256" key="1">
    <source>
        <dbReference type="ARBA" id="ARBA00010546"/>
    </source>
</evidence>
<feature type="domain" description="GATOR1 complex protein NPRL3 C-terminal HTH" evidence="4">
    <location>
        <begin position="590"/>
        <end position="652"/>
    </location>
</feature>
<accession>A0ABQ8U1D7</accession>
<evidence type="ECO:0000313" key="6">
    <source>
        <dbReference type="Proteomes" id="UP001148838"/>
    </source>
</evidence>
<organism evidence="5 6">
    <name type="scientific">Periplaneta americana</name>
    <name type="common">American cockroach</name>
    <name type="synonym">Blatta americana</name>
    <dbReference type="NCBI Taxonomy" id="6978"/>
    <lineage>
        <taxon>Eukaryota</taxon>
        <taxon>Metazoa</taxon>
        <taxon>Ecdysozoa</taxon>
        <taxon>Arthropoda</taxon>
        <taxon>Hexapoda</taxon>
        <taxon>Insecta</taxon>
        <taxon>Pterygota</taxon>
        <taxon>Neoptera</taxon>
        <taxon>Polyneoptera</taxon>
        <taxon>Dictyoptera</taxon>
        <taxon>Blattodea</taxon>
        <taxon>Blattoidea</taxon>
        <taxon>Blattidae</taxon>
        <taxon>Blattinae</taxon>
        <taxon>Periplaneta</taxon>
    </lineage>
</organism>
<dbReference type="EMBL" id="JAJSOF020000001">
    <property type="protein sequence ID" value="KAJ4452303.1"/>
    <property type="molecule type" value="Genomic_DNA"/>
</dbReference>
<dbReference type="Proteomes" id="UP001148838">
    <property type="component" value="Unassembled WGS sequence"/>
</dbReference>
<dbReference type="Pfam" id="PF24064">
    <property type="entry name" value="HTH_NPRL3"/>
    <property type="match status" value="1"/>
</dbReference>
<dbReference type="PANTHER" id="PTHR13153:SF5">
    <property type="entry name" value="GATOR COMPLEX PROTEIN NPRL3"/>
    <property type="match status" value="1"/>
</dbReference>
<keyword evidence="2" id="KW-0458">Lysosome</keyword>
<protein>
    <recommendedName>
        <fullName evidence="2">GATOR complex protein NPRL3</fullName>
    </recommendedName>
    <alternativeName>
        <fullName evidence="2">Nitrogen permease regulator 3-like protein</fullName>
    </alternativeName>
</protein>
<feature type="region of interest" description="Disordered" evidence="3">
    <location>
        <begin position="484"/>
        <end position="538"/>
    </location>
</feature>
<feature type="compositionally biased region" description="Polar residues" evidence="3">
    <location>
        <begin position="502"/>
        <end position="516"/>
    </location>
</feature>
<name>A0ABQ8U1D7_PERAM</name>
<proteinExistence type="inferred from homology"/>
<keyword evidence="6" id="KW-1185">Reference proteome</keyword>
<evidence type="ECO:0000256" key="3">
    <source>
        <dbReference type="SAM" id="MobiDB-lite"/>
    </source>
</evidence>